<reference evidence="2" key="1">
    <citation type="journal article" date="2007" name="Nature">
        <title>The grapevine genome sequence suggests ancestral hexaploidization in major angiosperm phyla.</title>
        <authorList>
            <consortium name="The French-Italian Public Consortium for Grapevine Genome Characterization."/>
            <person name="Jaillon O."/>
            <person name="Aury J.-M."/>
            <person name="Noel B."/>
            <person name="Policriti A."/>
            <person name="Clepet C."/>
            <person name="Casagrande A."/>
            <person name="Choisne N."/>
            <person name="Aubourg S."/>
            <person name="Vitulo N."/>
            <person name="Jubin C."/>
            <person name="Vezzi A."/>
            <person name="Legeai F."/>
            <person name="Hugueney P."/>
            <person name="Dasilva C."/>
            <person name="Horner D."/>
            <person name="Mica E."/>
            <person name="Jublot D."/>
            <person name="Poulain J."/>
            <person name="Bruyere C."/>
            <person name="Billault A."/>
            <person name="Segurens B."/>
            <person name="Gouyvenoux M."/>
            <person name="Ugarte E."/>
            <person name="Cattonaro F."/>
            <person name="Anthouard V."/>
            <person name="Vico V."/>
            <person name="Del Fabbro C."/>
            <person name="Alaux M."/>
            <person name="Di Gaspero G."/>
            <person name="Dumas V."/>
            <person name="Felice N."/>
            <person name="Paillard S."/>
            <person name="Juman I."/>
            <person name="Moroldo M."/>
            <person name="Scalabrin S."/>
            <person name="Canaguier A."/>
            <person name="Le Clainche I."/>
            <person name="Malacrida G."/>
            <person name="Durand E."/>
            <person name="Pesole G."/>
            <person name="Laucou V."/>
            <person name="Chatelet P."/>
            <person name="Merdinoglu D."/>
            <person name="Delledonne M."/>
            <person name="Pezzotti M."/>
            <person name="Lecharny A."/>
            <person name="Scarpelli C."/>
            <person name="Artiguenave F."/>
            <person name="Pe M.E."/>
            <person name="Valle G."/>
            <person name="Morgante M."/>
            <person name="Caboche M."/>
            <person name="Adam-Blondon A.-F."/>
            <person name="Weissenbach J."/>
            <person name="Quetier F."/>
            <person name="Wincker P."/>
        </authorList>
    </citation>
    <scope>NUCLEOTIDE SEQUENCE [LARGE SCALE GENOMIC DNA]</scope>
    <source>
        <strain evidence="2">cv. Pinot noir / PN40024</strain>
    </source>
</reference>
<organism evidence="1 2">
    <name type="scientific">Vitis vinifera</name>
    <name type="common">Grape</name>
    <dbReference type="NCBI Taxonomy" id="29760"/>
    <lineage>
        <taxon>Eukaryota</taxon>
        <taxon>Viridiplantae</taxon>
        <taxon>Streptophyta</taxon>
        <taxon>Embryophyta</taxon>
        <taxon>Tracheophyta</taxon>
        <taxon>Spermatophyta</taxon>
        <taxon>Magnoliopsida</taxon>
        <taxon>eudicotyledons</taxon>
        <taxon>Gunneridae</taxon>
        <taxon>Pentapetalae</taxon>
        <taxon>rosids</taxon>
        <taxon>Vitales</taxon>
        <taxon>Vitaceae</taxon>
        <taxon>Viteae</taxon>
        <taxon>Vitis</taxon>
    </lineage>
</organism>
<dbReference type="EMBL" id="FN595756">
    <property type="protein sequence ID" value="CCB51506.1"/>
    <property type="molecule type" value="Genomic_DNA"/>
</dbReference>
<protein>
    <submittedName>
        <fullName evidence="1">Uncharacterized protein</fullName>
    </submittedName>
</protein>
<dbReference type="AlphaFoldDB" id="F6HH10"/>
<evidence type="ECO:0000313" key="2">
    <source>
        <dbReference type="Proteomes" id="UP000009183"/>
    </source>
</evidence>
<gene>
    <name evidence="1" type="ordered locus">VIT_11s0016g03570</name>
</gene>
<accession>F6HH10</accession>
<dbReference type="InParanoid" id="F6HH10"/>
<evidence type="ECO:0000313" key="1">
    <source>
        <dbReference type="EMBL" id="CCB51506.1"/>
    </source>
</evidence>
<keyword evidence="2" id="KW-1185">Reference proteome</keyword>
<proteinExistence type="predicted"/>
<sequence length="17" mass="1888">MCAVAGTLEVLKKKYSF</sequence>
<dbReference type="Proteomes" id="UP000009183">
    <property type="component" value="Chromosome 11"/>
</dbReference>
<dbReference type="HOGENOM" id="CLU_3432171_0_0_1"/>
<name>F6HH10_VITVI</name>